<keyword evidence="1" id="KW-0319">Glycerol metabolism</keyword>
<keyword evidence="2" id="KW-0805">Transcription regulation</keyword>
<accession>A0A1H2LLV3</accession>
<dbReference type="Gene3D" id="3.30.450.40">
    <property type="match status" value="1"/>
</dbReference>
<dbReference type="Pfam" id="PF01614">
    <property type="entry name" value="IclR_C"/>
    <property type="match status" value="1"/>
</dbReference>
<dbReference type="RefSeq" id="WP_091073005.1">
    <property type="nucleotide sequence ID" value="NZ_LT629799.1"/>
</dbReference>
<evidence type="ECO:0000259" key="7">
    <source>
        <dbReference type="PROSITE" id="PS51077"/>
    </source>
</evidence>
<dbReference type="Proteomes" id="UP000198825">
    <property type="component" value="Chromosome I"/>
</dbReference>
<dbReference type="Gene3D" id="1.10.10.10">
    <property type="entry name" value="Winged helix-like DNA-binding domain superfamily/Winged helix DNA-binding domain"/>
    <property type="match status" value="1"/>
</dbReference>
<dbReference type="PROSITE" id="PS51078">
    <property type="entry name" value="ICLR_ED"/>
    <property type="match status" value="1"/>
</dbReference>
<dbReference type="EMBL" id="LT629799">
    <property type="protein sequence ID" value="SDU81735.1"/>
    <property type="molecule type" value="Genomic_DNA"/>
</dbReference>
<keyword evidence="3 9" id="KW-0238">DNA-binding</keyword>
<dbReference type="GO" id="GO:0003700">
    <property type="term" value="F:DNA-binding transcription factor activity"/>
    <property type="evidence" value="ECO:0007669"/>
    <property type="project" value="TreeGrafter"/>
</dbReference>
<organism evidence="9 10">
    <name type="scientific">Microlunatus sagamiharensis</name>
    <dbReference type="NCBI Taxonomy" id="546874"/>
    <lineage>
        <taxon>Bacteria</taxon>
        <taxon>Bacillati</taxon>
        <taxon>Actinomycetota</taxon>
        <taxon>Actinomycetes</taxon>
        <taxon>Propionibacteriales</taxon>
        <taxon>Propionibacteriaceae</taxon>
        <taxon>Microlunatus</taxon>
    </lineage>
</organism>
<dbReference type="Pfam" id="PF09339">
    <property type="entry name" value="HTH_IclR"/>
    <property type="match status" value="1"/>
</dbReference>
<evidence type="ECO:0000256" key="6">
    <source>
        <dbReference type="ARBA" id="ARBA00070406"/>
    </source>
</evidence>
<dbReference type="PROSITE" id="PS51077">
    <property type="entry name" value="HTH_ICLR"/>
    <property type="match status" value="1"/>
</dbReference>
<evidence type="ECO:0000256" key="3">
    <source>
        <dbReference type="ARBA" id="ARBA00023125"/>
    </source>
</evidence>
<proteinExistence type="predicted"/>
<dbReference type="GO" id="GO:0003677">
    <property type="term" value="F:DNA binding"/>
    <property type="evidence" value="ECO:0007669"/>
    <property type="project" value="UniProtKB-KW"/>
</dbReference>
<keyword evidence="10" id="KW-1185">Reference proteome</keyword>
<evidence type="ECO:0000259" key="8">
    <source>
        <dbReference type="PROSITE" id="PS51078"/>
    </source>
</evidence>
<dbReference type="InterPro" id="IPR014757">
    <property type="entry name" value="Tscrpt_reg_IclR_C"/>
</dbReference>
<dbReference type="PANTHER" id="PTHR30136:SF35">
    <property type="entry name" value="HTH-TYPE TRANSCRIPTIONAL REGULATOR RV1719"/>
    <property type="match status" value="1"/>
</dbReference>
<evidence type="ECO:0000313" key="10">
    <source>
        <dbReference type="Proteomes" id="UP000198825"/>
    </source>
</evidence>
<feature type="domain" description="IclR-ED" evidence="8">
    <location>
        <begin position="73"/>
        <end position="255"/>
    </location>
</feature>
<dbReference type="SMART" id="SM00346">
    <property type="entry name" value="HTH_ICLR"/>
    <property type="match status" value="1"/>
</dbReference>
<evidence type="ECO:0000256" key="4">
    <source>
        <dbReference type="ARBA" id="ARBA00023163"/>
    </source>
</evidence>
<dbReference type="SUPFAM" id="SSF46785">
    <property type="entry name" value="Winged helix' DNA-binding domain"/>
    <property type="match status" value="1"/>
</dbReference>
<dbReference type="InterPro" id="IPR005471">
    <property type="entry name" value="Tscrpt_reg_IclR_N"/>
</dbReference>
<dbReference type="AlphaFoldDB" id="A0A1H2LLV3"/>
<evidence type="ECO:0000313" key="9">
    <source>
        <dbReference type="EMBL" id="SDU81735.1"/>
    </source>
</evidence>
<keyword evidence="4" id="KW-0804">Transcription</keyword>
<feature type="domain" description="HTH iclR-type" evidence="7">
    <location>
        <begin position="11"/>
        <end position="72"/>
    </location>
</feature>
<evidence type="ECO:0000256" key="2">
    <source>
        <dbReference type="ARBA" id="ARBA00023015"/>
    </source>
</evidence>
<reference evidence="10" key="1">
    <citation type="submission" date="2016-10" db="EMBL/GenBank/DDBJ databases">
        <authorList>
            <person name="Varghese N."/>
            <person name="Submissions S."/>
        </authorList>
    </citation>
    <scope>NUCLEOTIDE SEQUENCE [LARGE SCALE GENOMIC DNA]</scope>
    <source>
        <strain evidence="10">DSM 21743</strain>
    </source>
</reference>
<dbReference type="InterPro" id="IPR050707">
    <property type="entry name" value="HTH_MetabolicPath_Reg"/>
</dbReference>
<gene>
    <name evidence="9" type="ORF">SAMN04488544_0442</name>
</gene>
<dbReference type="FunFam" id="1.10.10.10:FF:000056">
    <property type="entry name" value="IclR family transcriptional regulator"/>
    <property type="match status" value="1"/>
</dbReference>
<dbReference type="InterPro" id="IPR036390">
    <property type="entry name" value="WH_DNA-bd_sf"/>
</dbReference>
<dbReference type="SUPFAM" id="SSF55781">
    <property type="entry name" value="GAF domain-like"/>
    <property type="match status" value="1"/>
</dbReference>
<dbReference type="InterPro" id="IPR029016">
    <property type="entry name" value="GAF-like_dom_sf"/>
</dbReference>
<name>A0A1H2LLV3_9ACTN</name>
<sequence>MDRTDRGGPVVESVLRALRLLECFRTGEPELSLAELVRRSGYSKSTTHRLLNTLQVGGWLERTPTSTFRLTIRPFQTGSVLVESLDVTRVAPPLLTRLSIESGQTTYLVVASGTDAVCLERVTVGARIRVLELEIGGSQPLHMGGAPRALLAFDEIALLPGLLRAGLTARTPATLTGEEDLRADLAATRARGYAISDGDSTVGVAAIGAPVFGHHERVVGAISLGGIREDVVPLRSEHVSALLRTASEMSARLGSRTAATAPVPG</sequence>
<dbReference type="GO" id="GO:0045892">
    <property type="term" value="P:negative regulation of DNA-templated transcription"/>
    <property type="evidence" value="ECO:0007669"/>
    <property type="project" value="TreeGrafter"/>
</dbReference>
<dbReference type="PANTHER" id="PTHR30136">
    <property type="entry name" value="HELIX-TURN-HELIX TRANSCRIPTIONAL REGULATOR, ICLR FAMILY"/>
    <property type="match status" value="1"/>
</dbReference>
<evidence type="ECO:0000256" key="1">
    <source>
        <dbReference type="ARBA" id="ARBA00022798"/>
    </source>
</evidence>
<dbReference type="GO" id="GO:0006071">
    <property type="term" value="P:glycerol metabolic process"/>
    <property type="evidence" value="ECO:0007669"/>
    <property type="project" value="UniProtKB-KW"/>
</dbReference>
<comment type="function">
    <text evidence="5">May be an activator protein for the gylABX operon.</text>
</comment>
<evidence type="ECO:0000256" key="5">
    <source>
        <dbReference type="ARBA" id="ARBA00058938"/>
    </source>
</evidence>
<dbReference type="InterPro" id="IPR036388">
    <property type="entry name" value="WH-like_DNA-bd_sf"/>
</dbReference>
<protein>
    <recommendedName>
        <fullName evidence="6">Glycerol operon regulatory protein</fullName>
    </recommendedName>
</protein>
<dbReference type="STRING" id="546874.SAMN04488544_0442"/>
<dbReference type="OrthoDB" id="8479143at2"/>